<dbReference type="InterPro" id="IPR005674">
    <property type="entry name" value="CocE/Ser_esterase"/>
</dbReference>
<dbReference type="InterPro" id="IPR029058">
    <property type="entry name" value="AB_hydrolase_fold"/>
</dbReference>
<geneLocation type="plasmid" evidence="4 5">
    <name>pRUNSL05</name>
</geneLocation>
<organism evidence="4 5">
    <name type="scientific">Runella slithyformis (strain ATCC 29530 / DSM 19594 / LMG 11500 / NCIMB 11436 / LSU 4)</name>
    <dbReference type="NCBI Taxonomy" id="761193"/>
    <lineage>
        <taxon>Bacteria</taxon>
        <taxon>Pseudomonadati</taxon>
        <taxon>Bacteroidota</taxon>
        <taxon>Cytophagia</taxon>
        <taxon>Cytophagales</taxon>
        <taxon>Spirosomataceae</taxon>
        <taxon>Runella</taxon>
    </lineage>
</organism>
<keyword evidence="1 4" id="KW-0378">Hydrolase</keyword>
<keyword evidence="5" id="KW-1185">Reference proteome</keyword>
<keyword evidence="2" id="KW-0472">Membrane</keyword>
<evidence type="ECO:0000313" key="4">
    <source>
        <dbReference type="EMBL" id="AEI52229.1"/>
    </source>
</evidence>
<dbReference type="GO" id="GO:0008239">
    <property type="term" value="F:dipeptidyl-peptidase activity"/>
    <property type="evidence" value="ECO:0007669"/>
    <property type="project" value="InterPro"/>
</dbReference>
<dbReference type="RefSeq" id="WP_013921769.1">
    <property type="nucleotide sequence ID" value="NC_015695.1"/>
</dbReference>
<reference evidence="5" key="1">
    <citation type="submission" date="2011-06" db="EMBL/GenBank/DDBJ databases">
        <title>The complete genome of plasmid 5 of Runella slithyformis DSM 19594.</title>
        <authorList>
            <consortium name="US DOE Joint Genome Institute (JGI-PGF)"/>
            <person name="Lucas S."/>
            <person name="Han J."/>
            <person name="Lapidus A."/>
            <person name="Bruce D."/>
            <person name="Goodwin L."/>
            <person name="Pitluck S."/>
            <person name="Peters L."/>
            <person name="Kyrpides N."/>
            <person name="Mavromatis K."/>
            <person name="Ivanova N."/>
            <person name="Ovchinnikova G."/>
            <person name="Zhang X."/>
            <person name="Misra M."/>
            <person name="Detter J.C."/>
            <person name="Tapia R."/>
            <person name="Han C."/>
            <person name="Land M."/>
            <person name="Hauser L."/>
            <person name="Markowitz V."/>
            <person name="Cheng J.-F."/>
            <person name="Hugenholtz P."/>
            <person name="Woyke T."/>
            <person name="Wu D."/>
            <person name="Tindall B."/>
            <person name="Faehrich R."/>
            <person name="Brambilla E."/>
            <person name="Klenk H.-P."/>
            <person name="Eisen J.A."/>
        </authorList>
    </citation>
    <scope>NUCLEOTIDE SEQUENCE [LARGE SCALE GENOMIC DNA]</scope>
    <source>
        <strain evidence="5">ATCC 29530 / DSM 19594 / LMG 11500 / NCIMB 11436 / LSU 4</strain>
        <plasmid evidence="5">pRUNSL05</plasmid>
    </source>
</reference>
<evidence type="ECO:0000256" key="1">
    <source>
        <dbReference type="ARBA" id="ARBA00022801"/>
    </source>
</evidence>
<feature type="transmembrane region" description="Helical" evidence="2">
    <location>
        <begin position="42"/>
        <end position="61"/>
    </location>
</feature>
<proteinExistence type="predicted"/>
<dbReference type="Gene3D" id="1.10.3020.10">
    <property type="entry name" value="alpha-amino acid ester hydrolase ( Helical cap domain)"/>
    <property type="match status" value="1"/>
</dbReference>
<dbReference type="InterPro" id="IPR000383">
    <property type="entry name" value="Xaa-Pro-like_dom"/>
</dbReference>
<dbReference type="KEGG" id="rsi:Runsl_5744"/>
<dbReference type="Pfam" id="PF02129">
    <property type="entry name" value="Peptidase_S15"/>
    <property type="match status" value="1"/>
</dbReference>
<dbReference type="SUPFAM" id="SSF53474">
    <property type="entry name" value="alpha/beta-Hydrolases"/>
    <property type="match status" value="1"/>
</dbReference>
<keyword evidence="4" id="KW-0614">Plasmid</keyword>
<name>A0A7U4E9D2_RUNSL</name>
<sequence>MKPYIANTLSKNHFCYSSFKILHRLNSSTPKSHPLTNSLRTFIAPLSVAFLLLFLTTGAFAQLSKIREDSLYIRQHYTKIERMIPMRDGVKLFASIYVPKDVATGAKYPIMLNRTPYSSAPYGDTLYKLSLGPSMHFAHDGYIFVYQDVRGKYMSEGDFEAYRPFIAKKKNKTDNDESSDAYDTIEWLIKNVEGNNGRVGTWGISAPGYYTTMTNIEAHPALKASSPQAPVTDWYMGDDRHHNGAFFLMGTFSFISSYGAPRPTPSPRGRPGFSAYGTPDGYEFYKNLGPLKNVNEKIFKGENRIWNQLMEHETYDEFWQSRTPVPHLKNIKPAVMVVGGWFDQEDLYGPLKTYQGIENNKPTSPNLLVMGPWIHGGWSRGTGESLGHIRFGSKTSEFYQKEIEFPFFNHYLKDKPNPELPKAYIFETGANEWRKYDQWPPKNAVEKKLYLHPNRKLSFSPTVTTMEAGAKPVFNEYLSDPDKPVPYTAEIRNIRGSDFMYEDQRFAATRPDVLVYESDVLTEDVIIAGNVMANLFVSTTGTDADFVVKLIDVYPGNAPNDSPENPRKAMGGFQLLVRGEVMRSKFRKSFSTPEAMVPNKMENVRFDMQDAAHRFKKGHKIMIQIQSSWFPLVDRNPQKFVNIYKAEAADFQKAYHRVYSSGVGSSYISVRVVE</sequence>
<dbReference type="SUPFAM" id="SSF49785">
    <property type="entry name" value="Galactose-binding domain-like"/>
    <property type="match status" value="1"/>
</dbReference>
<dbReference type="Proteomes" id="UP000000493">
    <property type="component" value="Plasmid pRUNSL05"/>
</dbReference>
<dbReference type="EMBL" id="CP002864">
    <property type="protein sequence ID" value="AEI52229.1"/>
    <property type="molecule type" value="Genomic_DNA"/>
</dbReference>
<dbReference type="AlphaFoldDB" id="A0A7U4E9D2"/>
<gene>
    <name evidence="4" type="ordered locus">Runsl_5744</name>
</gene>
<reference evidence="4 5" key="2">
    <citation type="journal article" date="2012" name="Stand. Genomic Sci.">
        <title>Complete genome sequence of the aquatic bacterium Runella slithyformis type strain (LSU 4(T)).</title>
        <authorList>
            <person name="Copeland A."/>
            <person name="Zhang X."/>
            <person name="Misra M."/>
            <person name="Lapidus A."/>
            <person name="Nolan M."/>
            <person name="Lucas S."/>
            <person name="Deshpande S."/>
            <person name="Cheng J.F."/>
            <person name="Tapia R."/>
            <person name="Goodwin L.A."/>
            <person name="Pitluck S."/>
            <person name="Liolios K."/>
            <person name="Pagani I."/>
            <person name="Ivanova N."/>
            <person name="Mikhailova N."/>
            <person name="Pati A."/>
            <person name="Chen A."/>
            <person name="Palaniappan K."/>
            <person name="Land M."/>
            <person name="Hauser L."/>
            <person name="Pan C."/>
            <person name="Jeffries C.D."/>
            <person name="Detter J.C."/>
            <person name="Brambilla E.M."/>
            <person name="Rohde M."/>
            <person name="Djao O.D."/>
            <person name="Goker M."/>
            <person name="Sikorski J."/>
            <person name="Tindall B.J."/>
            <person name="Woyke T."/>
            <person name="Bristow J."/>
            <person name="Eisen J.A."/>
            <person name="Markowitz V."/>
            <person name="Hugenholtz P."/>
            <person name="Kyrpides N.C."/>
            <person name="Klenk H.P."/>
            <person name="Mavromatis K."/>
        </authorList>
    </citation>
    <scope>NUCLEOTIDE SEQUENCE [LARGE SCALE GENOMIC DNA]</scope>
    <source>
        <strain evidence="5">ATCC 29530 / DSM 19594 / LMG 11500 / NCIMB 11436 / LSU 4</strain>
    </source>
</reference>
<evidence type="ECO:0000256" key="2">
    <source>
        <dbReference type="SAM" id="Phobius"/>
    </source>
</evidence>
<dbReference type="InterPro" id="IPR013736">
    <property type="entry name" value="Xaa-Pro_dipept_C"/>
</dbReference>
<keyword evidence="2" id="KW-0812">Transmembrane</keyword>
<dbReference type="Gene3D" id="3.40.50.1820">
    <property type="entry name" value="alpha/beta hydrolase"/>
    <property type="match status" value="1"/>
</dbReference>
<dbReference type="Gene3D" id="2.60.120.260">
    <property type="entry name" value="Galactose-binding domain-like"/>
    <property type="match status" value="1"/>
</dbReference>
<accession>A0A7U4E9D2</accession>
<protein>
    <submittedName>
        <fullName evidence="4">Hydrolase CocE/NonD family protein</fullName>
    </submittedName>
</protein>
<keyword evidence="2" id="KW-1133">Transmembrane helix</keyword>
<feature type="domain" description="Xaa-Pro dipeptidyl-peptidase C-terminal" evidence="3">
    <location>
        <begin position="405"/>
        <end position="669"/>
    </location>
</feature>
<dbReference type="SMART" id="SM00939">
    <property type="entry name" value="PepX_C"/>
    <property type="match status" value="1"/>
</dbReference>
<evidence type="ECO:0000313" key="5">
    <source>
        <dbReference type="Proteomes" id="UP000000493"/>
    </source>
</evidence>
<dbReference type="NCBIfam" id="TIGR00976">
    <property type="entry name" value="CocE_NonD"/>
    <property type="match status" value="1"/>
</dbReference>
<evidence type="ECO:0000259" key="3">
    <source>
        <dbReference type="SMART" id="SM00939"/>
    </source>
</evidence>
<dbReference type="InterPro" id="IPR008979">
    <property type="entry name" value="Galactose-bd-like_sf"/>
</dbReference>
<dbReference type="Pfam" id="PF08530">
    <property type="entry name" value="PepX_C"/>
    <property type="match status" value="1"/>
</dbReference>